<evidence type="ECO:0000256" key="1">
    <source>
        <dbReference type="SAM" id="MobiDB-lite"/>
    </source>
</evidence>
<sequence>MSELSSVRTSRLNSARAQLHAGKSQASAVTSVSHLSKSSYASLTRSQASALSSLKSSHASKLSSHLSEVLENLLVIDEYGFTDKLCRTCQSRLSFEEVIALCIPMDADGNPMCKIEEINFDEITLICLNCYADIVSKRSKVRAPSAPKIQANAEVTIEEEKKPASRAHSKPATPKRPDTKQNPADKSMETKIIEAKPNSASKFLEPKQNPLLSKNSGYKKIARNILASSNSDPAKLYDQVKTKNSDKQQHFNRKATDITKYYNATFSGGVFKNAIPGQSI</sequence>
<keyword evidence="3" id="KW-1185">Reference proteome</keyword>
<organism evidence="2 3">
    <name type="scientific">Blepharisma stoltei</name>
    <dbReference type="NCBI Taxonomy" id="1481888"/>
    <lineage>
        <taxon>Eukaryota</taxon>
        <taxon>Sar</taxon>
        <taxon>Alveolata</taxon>
        <taxon>Ciliophora</taxon>
        <taxon>Postciliodesmatophora</taxon>
        <taxon>Heterotrichea</taxon>
        <taxon>Heterotrichida</taxon>
        <taxon>Blepharismidae</taxon>
        <taxon>Blepharisma</taxon>
    </lineage>
</organism>
<name>A0AAU9II57_9CILI</name>
<dbReference type="Proteomes" id="UP001162131">
    <property type="component" value="Unassembled WGS sequence"/>
</dbReference>
<reference evidence="2" key="1">
    <citation type="submission" date="2021-09" db="EMBL/GenBank/DDBJ databases">
        <authorList>
            <consortium name="AG Swart"/>
            <person name="Singh M."/>
            <person name="Singh A."/>
            <person name="Seah K."/>
            <person name="Emmerich C."/>
        </authorList>
    </citation>
    <scope>NUCLEOTIDE SEQUENCE</scope>
    <source>
        <strain evidence="2">ATCC30299</strain>
    </source>
</reference>
<proteinExistence type="predicted"/>
<evidence type="ECO:0000313" key="3">
    <source>
        <dbReference type="Proteomes" id="UP001162131"/>
    </source>
</evidence>
<gene>
    <name evidence="2" type="ORF">BSTOLATCC_MIC5138</name>
</gene>
<protein>
    <submittedName>
        <fullName evidence="2">Uncharacterized protein</fullName>
    </submittedName>
</protein>
<accession>A0AAU9II57</accession>
<evidence type="ECO:0000313" key="2">
    <source>
        <dbReference type="EMBL" id="CAG9311878.1"/>
    </source>
</evidence>
<feature type="region of interest" description="Disordered" evidence="1">
    <location>
        <begin position="143"/>
        <end position="186"/>
    </location>
</feature>
<comment type="caution">
    <text evidence="2">The sequence shown here is derived from an EMBL/GenBank/DDBJ whole genome shotgun (WGS) entry which is preliminary data.</text>
</comment>
<dbReference type="AlphaFoldDB" id="A0AAU9II57"/>
<dbReference type="EMBL" id="CAJZBQ010000005">
    <property type="protein sequence ID" value="CAG9311878.1"/>
    <property type="molecule type" value="Genomic_DNA"/>
</dbReference>